<proteinExistence type="predicted"/>
<sequence length="70" mass="7230">MEGSGVLSESWPAATAEAISSCGGGRRPGTAAPANGGQRRGQVAGIGGAYGGLRRRVRFTRAKRRNFGRL</sequence>
<feature type="compositionally biased region" description="Low complexity" evidence="1">
    <location>
        <begin position="28"/>
        <end position="43"/>
    </location>
</feature>
<evidence type="ECO:0000256" key="1">
    <source>
        <dbReference type="SAM" id="MobiDB-lite"/>
    </source>
</evidence>
<feature type="region of interest" description="Disordered" evidence="1">
    <location>
        <begin position="17"/>
        <end position="43"/>
    </location>
</feature>
<comment type="caution">
    <text evidence="2">The sequence shown here is derived from an EMBL/GenBank/DDBJ whole genome shotgun (WGS) entry which is preliminary data.</text>
</comment>
<reference evidence="2" key="1">
    <citation type="submission" date="2019-12" db="EMBL/GenBank/DDBJ databases">
        <title>Genome sequencing and annotation of Brassica cretica.</title>
        <authorList>
            <person name="Studholme D.J."/>
            <person name="Sarris P.F."/>
        </authorList>
    </citation>
    <scope>NUCLEOTIDE SEQUENCE</scope>
    <source>
        <strain evidence="2">PFS-102/07</strain>
        <tissue evidence="2">Leaf</tissue>
    </source>
</reference>
<dbReference type="EMBL" id="QGKY02001015">
    <property type="protein sequence ID" value="KAF2573910.1"/>
    <property type="molecule type" value="Genomic_DNA"/>
</dbReference>
<evidence type="ECO:0000313" key="2">
    <source>
        <dbReference type="EMBL" id="KAF2573910.1"/>
    </source>
</evidence>
<gene>
    <name evidence="2" type="ORF">F2Q70_00003661</name>
</gene>
<accession>A0A8S9IVB1</accession>
<protein>
    <submittedName>
        <fullName evidence="2">Uncharacterized protein</fullName>
    </submittedName>
</protein>
<organism evidence="2">
    <name type="scientific">Brassica cretica</name>
    <name type="common">Mustard</name>
    <dbReference type="NCBI Taxonomy" id="69181"/>
    <lineage>
        <taxon>Eukaryota</taxon>
        <taxon>Viridiplantae</taxon>
        <taxon>Streptophyta</taxon>
        <taxon>Embryophyta</taxon>
        <taxon>Tracheophyta</taxon>
        <taxon>Spermatophyta</taxon>
        <taxon>Magnoliopsida</taxon>
        <taxon>eudicotyledons</taxon>
        <taxon>Gunneridae</taxon>
        <taxon>Pentapetalae</taxon>
        <taxon>rosids</taxon>
        <taxon>malvids</taxon>
        <taxon>Brassicales</taxon>
        <taxon>Brassicaceae</taxon>
        <taxon>Brassiceae</taxon>
        <taxon>Brassica</taxon>
    </lineage>
</organism>
<name>A0A8S9IVB1_BRACR</name>
<dbReference type="AlphaFoldDB" id="A0A8S9IVB1"/>